<comment type="subunit">
    <text evidence="4">Homodimer.</text>
</comment>
<comment type="similarity">
    <text evidence="3">Belongs to the NMT1/THI5 family.</text>
</comment>
<keyword evidence="7" id="KW-0663">Pyridoxal phosphate</keyword>
<gene>
    <name evidence="14" type="ORF">GCM10009741_75690</name>
</gene>
<sequence>MTTVRLRGRRSLRAAVIAGITAVLALCAACSSDNGASGDGGLTPFAFQTSWIPIVEFGGSYVAHHEGFYKKNGLDVSILPGGPEVDNMAAVVSGQADIGLGSADQVAKANANGAGLVIVAAGFQKNPLCILSSPAKPIRTPSDLEGKKIGIPSGDTANHTAFAEANHLDTGKITTVPVGFDVAPLVSGEVDGLYAFYSEQPVAYEEATGKAGVTMLAADHGLDVYSEVYVVKKDTLADADKKASVVGFLKGEILGWQDYVADPTKAVELTVNVYAKDGGLTIAQQTKQAKLQMDLLVTDETKAHGLFWMSTDGIKKNLATLAALNIPADESLFDTSLLTDIYQGKNTIS</sequence>
<dbReference type="InterPro" id="IPR015168">
    <property type="entry name" value="SsuA/THI5"/>
</dbReference>
<keyword evidence="6" id="KW-0479">Metal-binding</keyword>
<evidence type="ECO:0000256" key="2">
    <source>
        <dbReference type="ARBA" id="ARBA00004948"/>
    </source>
</evidence>
<evidence type="ECO:0000256" key="5">
    <source>
        <dbReference type="ARBA" id="ARBA00022679"/>
    </source>
</evidence>
<evidence type="ECO:0000256" key="8">
    <source>
        <dbReference type="ARBA" id="ARBA00022977"/>
    </source>
</evidence>
<keyword evidence="15" id="KW-1185">Reference proteome</keyword>
<dbReference type="PANTHER" id="PTHR31528">
    <property type="entry name" value="4-AMINO-5-HYDROXYMETHYL-2-METHYLPYRIMIDINE PHOSPHATE SYNTHASE THI11-RELATED"/>
    <property type="match status" value="1"/>
</dbReference>
<dbReference type="RefSeq" id="WP_344183077.1">
    <property type="nucleotide sequence ID" value="NZ_BAAANC010000005.1"/>
</dbReference>
<evidence type="ECO:0000256" key="11">
    <source>
        <dbReference type="ARBA" id="ARBA00048179"/>
    </source>
</evidence>
<comment type="catalytic activity">
    <reaction evidence="11">
        <text>N(6)-(pyridoxal phosphate)-L-lysyl-[4-amino-5-hydroxymethyl-2-methylpyrimidine phosphate synthase] + L-histidyl-[4-amino-5-hydroxymethyl-2-methylpyrimidine phosphate synthase] + 2 Fe(3+) + 4 H2O = L-lysyl-[4-amino-5-hydroxymethyl-2-methylpyrimidine phosphate synthase] + (2S)-2-amino-5-hydroxy-4-oxopentanoyl-[4-amino-5-hydroxymethyl-2-methylpyrimidine phosphate synthase] + 4-amino-2-methyl-5-(phosphooxymethyl)pyrimidine + 3-oxopropanoate + 2 Fe(2+) + 2 H(+)</text>
        <dbReference type="Rhea" id="RHEA:65756"/>
        <dbReference type="Rhea" id="RHEA-COMP:16892"/>
        <dbReference type="Rhea" id="RHEA-COMP:16893"/>
        <dbReference type="Rhea" id="RHEA-COMP:16894"/>
        <dbReference type="Rhea" id="RHEA-COMP:16895"/>
        <dbReference type="ChEBI" id="CHEBI:15377"/>
        <dbReference type="ChEBI" id="CHEBI:15378"/>
        <dbReference type="ChEBI" id="CHEBI:29033"/>
        <dbReference type="ChEBI" id="CHEBI:29034"/>
        <dbReference type="ChEBI" id="CHEBI:29969"/>
        <dbReference type="ChEBI" id="CHEBI:29979"/>
        <dbReference type="ChEBI" id="CHEBI:33190"/>
        <dbReference type="ChEBI" id="CHEBI:58354"/>
        <dbReference type="ChEBI" id="CHEBI:143915"/>
        <dbReference type="ChEBI" id="CHEBI:157692"/>
    </reaction>
    <physiologicalReaction direction="left-to-right" evidence="11">
        <dbReference type="Rhea" id="RHEA:65757"/>
    </physiologicalReaction>
</comment>
<evidence type="ECO:0000256" key="4">
    <source>
        <dbReference type="ARBA" id="ARBA00011738"/>
    </source>
</evidence>
<dbReference type="SUPFAM" id="SSF53850">
    <property type="entry name" value="Periplasmic binding protein-like II"/>
    <property type="match status" value="1"/>
</dbReference>
<keyword evidence="5" id="KW-0808">Transferase</keyword>
<name>A0ABN2CJ94_9ACTN</name>
<evidence type="ECO:0000259" key="13">
    <source>
        <dbReference type="Pfam" id="PF09084"/>
    </source>
</evidence>
<feature type="signal peptide" evidence="12">
    <location>
        <begin position="1"/>
        <end position="28"/>
    </location>
</feature>
<comment type="function">
    <text evidence="1">Responsible for the formation of the pyrimidine heterocycle in the thiamine biosynthesis pathway. Catalyzes the formation of hydroxymethylpyrimidine phosphate (HMP-P) from histidine and pyridoxal phosphate (PLP). The protein uses PLP and the active site histidine to form HMP-P, generating an inactive enzyme. The enzyme can only undergo a single turnover, which suggests it is a suicide enzyme.</text>
</comment>
<dbReference type="Proteomes" id="UP001500363">
    <property type="component" value="Unassembled WGS sequence"/>
</dbReference>
<evidence type="ECO:0000256" key="3">
    <source>
        <dbReference type="ARBA" id="ARBA00009406"/>
    </source>
</evidence>
<dbReference type="Gene3D" id="3.40.190.10">
    <property type="entry name" value="Periplasmic binding protein-like II"/>
    <property type="match status" value="2"/>
</dbReference>
<dbReference type="Pfam" id="PF09084">
    <property type="entry name" value="NMT1"/>
    <property type="match status" value="1"/>
</dbReference>
<comment type="caution">
    <text evidence="14">The sequence shown here is derived from an EMBL/GenBank/DDBJ whole genome shotgun (WGS) entry which is preliminary data.</text>
</comment>
<comment type="pathway">
    <text evidence="2">Cofactor biosynthesis; thiamine diphosphate biosynthesis.</text>
</comment>
<reference evidence="14 15" key="1">
    <citation type="journal article" date="2019" name="Int. J. Syst. Evol. Microbiol.">
        <title>The Global Catalogue of Microorganisms (GCM) 10K type strain sequencing project: providing services to taxonomists for standard genome sequencing and annotation.</title>
        <authorList>
            <consortium name="The Broad Institute Genomics Platform"/>
            <consortium name="The Broad Institute Genome Sequencing Center for Infectious Disease"/>
            <person name="Wu L."/>
            <person name="Ma J."/>
        </authorList>
    </citation>
    <scope>NUCLEOTIDE SEQUENCE [LARGE SCALE GENOMIC DNA]</scope>
    <source>
        <strain evidence="14 15">JCM 14303</strain>
    </source>
</reference>
<accession>A0ABN2CJ94</accession>
<dbReference type="PANTHER" id="PTHR31528:SF1">
    <property type="entry name" value="4-AMINO-5-HYDROXYMETHYL-2-METHYLPYRIMIDINE PHOSPHATE SYNTHASE THI11-RELATED"/>
    <property type="match status" value="1"/>
</dbReference>
<dbReference type="EMBL" id="BAAANC010000005">
    <property type="protein sequence ID" value="GAA1559498.1"/>
    <property type="molecule type" value="Genomic_DNA"/>
</dbReference>
<evidence type="ECO:0000256" key="1">
    <source>
        <dbReference type="ARBA" id="ARBA00003469"/>
    </source>
</evidence>
<dbReference type="InterPro" id="IPR027939">
    <property type="entry name" value="NMT1/THI5"/>
</dbReference>
<evidence type="ECO:0000313" key="14">
    <source>
        <dbReference type="EMBL" id="GAA1559498.1"/>
    </source>
</evidence>
<feature type="domain" description="SsuA/THI5-like" evidence="13">
    <location>
        <begin position="56"/>
        <end position="266"/>
    </location>
</feature>
<evidence type="ECO:0000313" key="15">
    <source>
        <dbReference type="Proteomes" id="UP001500363"/>
    </source>
</evidence>
<evidence type="ECO:0000256" key="6">
    <source>
        <dbReference type="ARBA" id="ARBA00022723"/>
    </source>
</evidence>
<evidence type="ECO:0000256" key="9">
    <source>
        <dbReference type="ARBA" id="ARBA00023004"/>
    </source>
</evidence>
<organism evidence="14 15">
    <name type="scientific">Kribbella lupini</name>
    <dbReference type="NCBI Taxonomy" id="291602"/>
    <lineage>
        <taxon>Bacteria</taxon>
        <taxon>Bacillati</taxon>
        <taxon>Actinomycetota</taxon>
        <taxon>Actinomycetes</taxon>
        <taxon>Propionibacteriales</taxon>
        <taxon>Kribbellaceae</taxon>
        <taxon>Kribbella</taxon>
    </lineage>
</organism>
<feature type="chain" id="PRO_5047322716" description="Thiamine pyrimidine synthase" evidence="12">
    <location>
        <begin position="29"/>
        <end position="349"/>
    </location>
</feature>
<proteinExistence type="inferred from homology"/>
<evidence type="ECO:0000256" key="10">
    <source>
        <dbReference type="ARBA" id="ARBA00033171"/>
    </source>
</evidence>
<keyword evidence="12" id="KW-0732">Signal</keyword>
<evidence type="ECO:0000256" key="12">
    <source>
        <dbReference type="SAM" id="SignalP"/>
    </source>
</evidence>
<evidence type="ECO:0000256" key="7">
    <source>
        <dbReference type="ARBA" id="ARBA00022898"/>
    </source>
</evidence>
<keyword evidence="8" id="KW-0784">Thiamine biosynthesis</keyword>
<protein>
    <recommendedName>
        <fullName evidence="10">Thiamine pyrimidine synthase</fullName>
    </recommendedName>
</protein>
<keyword evidence="9" id="KW-0408">Iron</keyword>